<gene>
    <name evidence="1" type="ORF">ABGB03_03870</name>
</gene>
<evidence type="ECO:0000313" key="1">
    <source>
        <dbReference type="EMBL" id="XBG62043.1"/>
    </source>
</evidence>
<reference evidence="1" key="1">
    <citation type="submission" date="2024-05" db="EMBL/GenBank/DDBJ databases">
        <title>Pontimicrobium maritimus sp. nov., isolated form sea water.</title>
        <authorList>
            <person name="Muhammad N."/>
            <person name="Vuong T.Q."/>
            <person name="Han H.L."/>
            <person name="Kim S.-G."/>
        </authorList>
    </citation>
    <scope>NUCLEOTIDE SEQUENCE</scope>
    <source>
        <strain evidence="1">SW4</strain>
    </source>
</reference>
<accession>A0AAU7BVA2</accession>
<organism evidence="1">
    <name type="scientific">Pontimicrobium sp. SW4</name>
    <dbReference type="NCBI Taxonomy" id="3153519"/>
    <lineage>
        <taxon>Bacteria</taxon>
        <taxon>Pseudomonadati</taxon>
        <taxon>Bacteroidota</taxon>
        <taxon>Flavobacteriia</taxon>
        <taxon>Flavobacteriales</taxon>
        <taxon>Flavobacteriaceae</taxon>
        <taxon>Pontimicrobium</taxon>
    </lineage>
</organism>
<name>A0AAU7BVA2_9FLAO</name>
<sequence>MKNYLSFFKVILIVFPIFSYSQTQNISEDVYTLFDNTVGIDNIGIYNGVEYEVKFRAGNNTHSYFNSPDFLKGSIDYDGESYFGVNIKYNLYEQEVVAKMKNRNSAEVIITLFKDKINSFTVDNHKFIKITKASSNSDNIFGFYEKSFISPDLTLFIKHKKFKKDLYQNEQMYVEFVEAKKQYVLLYNKTYIELTSKKDIVSVFPNLKQEIDKFYRNNRLHRKTDYSQFLIQLLQELKQTKLK</sequence>
<dbReference type="EMBL" id="CP157199">
    <property type="protein sequence ID" value="XBG62043.1"/>
    <property type="molecule type" value="Genomic_DNA"/>
</dbReference>
<dbReference type="AlphaFoldDB" id="A0AAU7BVA2"/>
<dbReference type="RefSeq" id="WP_347924993.1">
    <property type="nucleotide sequence ID" value="NZ_CP157199.1"/>
</dbReference>
<proteinExistence type="predicted"/>
<protein>
    <submittedName>
        <fullName evidence="1">Uncharacterized protein</fullName>
    </submittedName>
</protein>